<feature type="chain" id="PRO_5042497513" description="HAT C-terminal dimerisation domain-containing protein" evidence="2">
    <location>
        <begin position="20"/>
        <end position="184"/>
    </location>
</feature>
<evidence type="ECO:0000313" key="4">
    <source>
        <dbReference type="Proteomes" id="UP001227192"/>
    </source>
</evidence>
<proteinExistence type="predicted"/>
<dbReference type="Proteomes" id="UP001227192">
    <property type="component" value="Unassembled WGS sequence"/>
</dbReference>
<evidence type="ECO:0000313" key="3">
    <source>
        <dbReference type="EMBL" id="KAJ9484644.1"/>
    </source>
</evidence>
<reference evidence="3" key="1">
    <citation type="submission" date="2015-06" db="EMBL/GenBank/DDBJ databases">
        <authorList>
            <person name="Nguyen H."/>
        </authorList>
    </citation>
    <scope>NUCLEOTIDE SEQUENCE</scope>
    <source>
        <strain evidence="3">DAOM 180753</strain>
    </source>
</reference>
<organism evidence="3 4">
    <name type="scientific">Penicillium thymicola</name>
    <dbReference type="NCBI Taxonomy" id="293382"/>
    <lineage>
        <taxon>Eukaryota</taxon>
        <taxon>Fungi</taxon>
        <taxon>Dikarya</taxon>
        <taxon>Ascomycota</taxon>
        <taxon>Pezizomycotina</taxon>
        <taxon>Eurotiomycetes</taxon>
        <taxon>Eurotiomycetidae</taxon>
        <taxon>Eurotiales</taxon>
        <taxon>Aspergillaceae</taxon>
        <taxon>Penicillium</taxon>
    </lineage>
</organism>
<accession>A0AAI9TCW4</accession>
<protein>
    <recommendedName>
        <fullName evidence="5">HAT C-terminal dimerisation domain-containing protein</fullName>
    </recommendedName>
</protein>
<name>A0AAI9TCW4_PENTH</name>
<feature type="signal peptide" evidence="2">
    <location>
        <begin position="1"/>
        <end position="19"/>
    </location>
</feature>
<dbReference type="AlphaFoldDB" id="A0AAI9TCW4"/>
<comment type="caution">
    <text evidence="3">The sequence shown here is derived from an EMBL/GenBank/DDBJ whole genome shotgun (WGS) entry which is preliminary data.</text>
</comment>
<dbReference type="InterPro" id="IPR012337">
    <property type="entry name" value="RNaseH-like_sf"/>
</dbReference>
<keyword evidence="4" id="KW-1185">Reference proteome</keyword>
<reference evidence="3" key="2">
    <citation type="journal article" date="2016" name="Fungal Biol.">
        <title>Ochratoxin A production by Penicillium thymicola.</title>
        <authorList>
            <person name="Nguyen H.D.T."/>
            <person name="McMullin D.R."/>
            <person name="Ponomareva E."/>
            <person name="Riley R."/>
            <person name="Pomraning K.R."/>
            <person name="Baker S.E."/>
            <person name="Seifert K.A."/>
        </authorList>
    </citation>
    <scope>NUCLEOTIDE SEQUENCE</scope>
    <source>
        <strain evidence="3">DAOM 180753</strain>
    </source>
</reference>
<gene>
    <name evidence="3" type="ORF">VN97_g8724</name>
</gene>
<evidence type="ECO:0000256" key="2">
    <source>
        <dbReference type="SAM" id="SignalP"/>
    </source>
</evidence>
<sequence>MGLLSTLIVMWWKLTPSNSGVITNLVSLRLHGLLEMFSIPANGAGVERLFNTARDVCHYRRGRLESETIEETMLYLCASRFDLKDTEVKQHEKYFTLHEIEASKEQNPENLEKMEFDSISDNEEDEVVAETATCNMLIDLGVEGEDTNESHSPVDEPQLPENGTQLRTSGSKRKYREDNDIEQY</sequence>
<evidence type="ECO:0000256" key="1">
    <source>
        <dbReference type="SAM" id="MobiDB-lite"/>
    </source>
</evidence>
<feature type="region of interest" description="Disordered" evidence="1">
    <location>
        <begin position="140"/>
        <end position="184"/>
    </location>
</feature>
<dbReference type="EMBL" id="LACB01000322">
    <property type="protein sequence ID" value="KAJ9484644.1"/>
    <property type="molecule type" value="Genomic_DNA"/>
</dbReference>
<evidence type="ECO:0008006" key="5">
    <source>
        <dbReference type="Google" id="ProtNLM"/>
    </source>
</evidence>
<dbReference type="SUPFAM" id="SSF53098">
    <property type="entry name" value="Ribonuclease H-like"/>
    <property type="match status" value="1"/>
</dbReference>
<keyword evidence="2" id="KW-0732">Signal</keyword>